<dbReference type="InterPro" id="IPR009057">
    <property type="entry name" value="Homeodomain-like_sf"/>
</dbReference>
<evidence type="ECO:0000313" key="5">
    <source>
        <dbReference type="Proteomes" id="UP000199433"/>
    </source>
</evidence>
<dbReference type="InterPro" id="IPR050624">
    <property type="entry name" value="HTH-type_Tx_Regulator"/>
</dbReference>
<evidence type="ECO:0000259" key="3">
    <source>
        <dbReference type="PROSITE" id="PS50977"/>
    </source>
</evidence>
<name>A0A1G8YK92_9LACT</name>
<dbReference type="PANTHER" id="PTHR43479:SF7">
    <property type="entry name" value="TETR-FAMILY TRANSCRIPTIONAL REGULATOR"/>
    <property type="match status" value="1"/>
</dbReference>
<reference evidence="5" key="1">
    <citation type="submission" date="2016-10" db="EMBL/GenBank/DDBJ databases">
        <authorList>
            <person name="Varghese N."/>
            <person name="Submissions S."/>
        </authorList>
    </citation>
    <scope>NUCLEOTIDE SEQUENCE [LARGE SCALE GENOMIC DNA]</scope>
    <source>
        <strain evidence="5">DSM 19181</strain>
    </source>
</reference>
<evidence type="ECO:0000256" key="1">
    <source>
        <dbReference type="ARBA" id="ARBA00023125"/>
    </source>
</evidence>
<dbReference type="STRING" id="426701.SAMN04488098_101026"/>
<feature type="DNA-binding region" description="H-T-H motif" evidence="2">
    <location>
        <begin position="33"/>
        <end position="52"/>
    </location>
</feature>
<dbReference type="Proteomes" id="UP000199433">
    <property type="component" value="Unassembled WGS sequence"/>
</dbReference>
<dbReference type="SUPFAM" id="SSF46689">
    <property type="entry name" value="Homeodomain-like"/>
    <property type="match status" value="1"/>
</dbReference>
<keyword evidence="1 2" id="KW-0238">DNA-binding</keyword>
<evidence type="ECO:0000256" key="2">
    <source>
        <dbReference type="PROSITE-ProRule" id="PRU00335"/>
    </source>
</evidence>
<feature type="domain" description="HTH tetR-type" evidence="3">
    <location>
        <begin position="10"/>
        <end position="70"/>
    </location>
</feature>
<dbReference type="PROSITE" id="PS50977">
    <property type="entry name" value="HTH_TETR_2"/>
    <property type="match status" value="1"/>
</dbReference>
<keyword evidence="5" id="KW-1185">Reference proteome</keyword>
<organism evidence="4 5">
    <name type="scientific">Alkalibacterium thalassium</name>
    <dbReference type="NCBI Taxonomy" id="426701"/>
    <lineage>
        <taxon>Bacteria</taxon>
        <taxon>Bacillati</taxon>
        <taxon>Bacillota</taxon>
        <taxon>Bacilli</taxon>
        <taxon>Lactobacillales</taxon>
        <taxon>Carnobacteriaceae</taxon>
        <taxon>Alkalibacterium</taxon>
    </lineage>
</organism>
<dbReference type="Gene3D" id="1.10.357.10">
    <property type="entry name" value="Tetracycline Repressor, domain 2"/>
    <property type="match status" value="1"/>
</dbReference>
<dbReference type="EMBL" id="FNFK01000010">
    <property type="protein sequence ID" value="SDK03262.1"/>
    <property type="molecule type" value="Genomic_DNA"/>
</dbReference>
<protein>
    <submittedName>
        <fullName evidence="4">Transcriptional regulator, TetR family</fullName>
    </submittedName>
</protein>
<dbReference type="AlphaFoldDB" id="A0A1G8YK92"/>
<dbReference type="GO" id="GO:0003677">
    <property type="term" value="F:DNA binding"/>
    <property type="evidence" value="ECO:0007669"/>
    <property type="project" value="UniProtKB-UniRule"/>
</dbReference>
<evidence type="ECO:0000313" key="4">
    <source>
        <dbReference type="EMBL" id="SDK03262.1"/>
    </source>
</evidence>
<accession>A0A1G8YK92</accession>
<dbReference type="Pfam" id="PF00440">
    <property type="entry name" value="TetR_N"/>
    <property type="match status" value="1"/>
</dbReference>
<proteinExistence type="predicted"/>
<sequence length="189" mass="21227">MQVKKDPRVTRSRTQIIDAFVLLSGKKPFSSITVKDITTEARINRATFYNHFLDKYDLLEQVVSEALRSNLGCNSHPDIKEHLSTEDTLRELFSSLIRFEKTLDSYSDGSEESEMIALVILSHLIDILSSHLALHKPGIESSVHLKLARMLTHALLGMTKNYCESSQAEAPEVYIDPVLTALINGLDTL</sequence>
<gene>
    <name evidence="4" type="ORF">SAMN04488098_101026</name>
</gene>
<dbReference type="InterPro" id="IPR001647">
    <property type="entry name" value="HTH_TetR"/>
</dbReference>
<dbReference type="PANTHER" id="PTHR43479">
    <property type="entry name" value="ACREF/ENVCD OPERON REPRESSOR-RELATED"/>
    <property type="match status" value="1"/>
</dbReference>